<feature type="region of interest" description="Disordered" evidence="1">
    <location>
        <begin position="78"/>
        <end position="150"/>
    </location>
</feature>
<evidence type="ECO:0000313" key="2">
    <source>
        <dbReference type="EMBL" id="EFL40233.1"/>
    </source>
</evidence>
<protein>
    <submittedName>
        <fullName evidence="2">Uncharacterized protein</fullName>
    </submittedName>
</protein>
<proteinExistence type="predicted"/>
<feature type="compositionally biased region" description="Basic and acidic residues" evidence="1">
    <location>
        <begin position="105"/>
        <end position="115"/>
    </location>
</feature>
<dbReference type="Proteomes" id="UP000002968">
    <property type="component" value="Unassembled WGS sequence"/>
</dbReference>
<gene>
    <name evidence="2" type="ORF">SSRG_03037</name>
</gene>
<evidence type="ECO:0000256" key="1">
    <source>
        <dbReference type="SAM" id="MobiDB-lite"/>
    </source>
</evidence>
<dbReference type="HOGENOM" id="CLU_1474376_0_0_11"/>
<evidence type="ECO:0000313" key="3">
    <source>
        <dbReference type="Proteomes" id="UP000002968"/>
    </source>
</evidence>
<reference evidence="2" key="1">
    <citation type="submission" date="2009-02" db="EMBL/GenBank/DDBJ databases">
        <title>Annotation of Streptomyces griseoflavus strain Tu4000.</title>
        <authorList>
            <consortium name="The Broad Institute Genome Sequencing Platform"/>
            <consortium name="Broad Institute Microbial Sequencing Center"/>
            <person name="Fischbach M."/>
            <person name="Godfrey P."/>
            <person name="Ward D."/>
            <person name="Young S."/>
            <person name="Zeng Q."/>
            <person name="Koehrsen M."/>
            <person name="Alvarado L."/>
            <person name="Berlin A.M."/>
            <person name="Bochicchio J."/>
            <person name="Borenstein D."/>
            <person name="Chapman S.B."/>
            <person name="Chen Z."/>
            <person name="Engels R."/>
            <person name="Freedman E."/>
            <person name="Gellesch M."/>
            <person name="Goldberg J."/>
            <person name="Griggs A."/>
            <person name="Gujja S."/>
            <person name="Heilman E.R."/>
            <person name="Heiman D.I."/>
            <person name="Hepburn T.A."/>
            <person name="Howarth C."/>
            <person name="Jen D."/>
            <person name="Larson L."/>
            <person name="Lewis B."/>
            <person name="Mehta T."/>
            <person name="Park D."/>
            <person name="Pearson M."/>
            <person name="Richards J."/>
            <person name="Roberts A."/>
            <person name="Saif S."/>
            <person name="Shea T.D."/>
            <person name="Shenoy N."/>
            <person name="Sisk P."/>
            <person name="Stolte C."/>
            <person name="Sykes S.N."/>
            <person name="Thomson T."/>
            <person name="Walk T."/>
            <person name="White J."/>
            <person name="Yandava C."/>
            <person name="Straight P."/>
            <person name="Clardy J."/>
            <person name="Hung D."/>
            <person name="Kolter R."/>
            <person name="Mekalanos J."/>
            <person name="Walker S."/>
            <person name="Walsh C.T."/>
            <person name="Wieland-Brown L.C."/>
            <person name="Haas B."/>
            <person name="Nusbaum C."/>
            <person name="Birren B."/>
        </authorList>
    </citation>
    <scope>NUCLEOTIDE SEQUENCE [LARGE SCALE GENOMIC DNA]</scope>
    <source>
        <strain evidence="2">Tu4000</strain>
    </source>
</reference>
<dbReference type="EMBL" id="GG657758">
    <property type="protein sequence ID" value="EFL40233.1"/>
    <property type="molecule type" value="Genomic_DNA"/>
</dbReference>
<feature type="compositionally biased region" description="Low complexity" evidence="1">
    <location>
        <begin position="123"/>
        <end position="136"/>
    </location>
</feature>
<organism evidence="2 3">
    <name type="scientific">Streptomyces griseoflavus Tu4000</name>
    <dbReference type="NCBI Taxonomy" id="467200"/>
    <lineage>
        <taxon>Bacteria</taxon>
        <taxon>Bacillati</taxon>
        <taxon>Actinomycetota</taxon>
        <taxon>Actinomycetes</taxon>
        <taxon>Kitasatosporales</taxon>
        <taxon>Streptomycetaceae</taxon>
        <taxon>Streptomyces</taxon>
    </lineage>
</organism>
<name>D9XL37_9ACTN</name>
<keyword evidence="3" id="KW-1185">Reference proteome</keyword>
<dbReference type="AlphaFoldDB" id="D9XL37"/>
<sequence>MARVSRGRVLHVPEVRAYAQSTAECLHPGPEGRDLGAIRLTILLAVTREDNGTAHCQDTAARLRTTSAARLSATAFDDDAGTSVGRYPPRDAGPVPDHRGRRRERPVSDPSDRMSRRFGGGRPRLSASSRTRSSFSGVPGSRTGPWGASWKGGRLVVRARARDTRGLATPIELLLELGRREAR</sequence>
<accession>D9XL37</accession>